<evidence type="ECO:0000313" key="12">
    <source>
        <dbReference type="Proteomes" id="UP000015104"/>
    </source>
</evidence>
<comment type="subcellular location">
    <subcellularLocation>
        <location evidence="1">Membrane</location>
        <topology evidence="1">Single-pass type I membrane protein</topology>
    </subcellularLocation>
</comment>
<dbReference type="Pfam" id="PF13927">
    <property type="entry name" value="Ig_3"/>
    <property type="match status" value="2"/>
</dbReference>
<feature type="domain" description="Ig-like" evidence="10">
    <location>
        <begin position="542"/>
        <end position="619"/>
    </location>
</feature>
<dbReference type="InterPro" id="IPR051275">
    <property type="entry name" value="Cell_adhesion_signaling"/>
</dbReference>
<proteinExistence type="predicted"/>
<dbReference type="SMART" id="SM00409">
    <property type="entry name" value="IG"/>
    <property type="match status" value="7"/>
</dbReference>
<evidence type="ECO:0000256" key="9">
    <source>
        <dbReference type="SAM" id="SignalP"/>
    </source>
</evidence>
<dbReference type="EMBL" id="CAEY01001882">
    <property type="status" value="NOT_ANNOTATED_CDS"/>
    <property type="molecule type" value="Genomic_DNA"/>
</dbReference>
<keyword evidence="6" id="KW-0393">Immunoglobulin domain</keyword>
<dbReference type="InterPro" id="IPR007110">
    <property type="entry name" value="Ig-like_dom"/>
</dbReference>
<dbReference type="EMBL" id="CAEY01001881">
    <property type="status" value="NOT_ANNOTATED_CDS"/>
    <property type="molecule type" value="Genomic_DNA"/>
</dbReference>
<feature type="domain" description="Ig-like" evidence="10">
    <location>
        <begin position="645"/>
        <end position="735"/>
    </location>
</feature>
<dbReference type="PANTHER" id="PTHR11640:SF136">
    <property type="entry name" value="NEPHRIN"/>
    <property type="match status" value="1"/>
</dbReference>
<dbReference type="Pfam" id="PF00047">
    <property type="entry name" value="ig"/>
    <property type="match status" value="1"/>
</dbReference>
<dbReference type="PANTHER" id="PTHR11640">
    <property type="entry name" value="NEPHRIN"/>
    <property type="match status" value="1"/>
</dbReference>
<feature type="transmembrane region" description="Helical" evidence="8">
    <location>
        <begin position="1329"/>
        <end position="1352"/>
    </location>
</feature>
<dbReference type="InterPro" id="IPR003006">
    <property type="entry name" value="Ig/MHC_CS"/>
</dbReference>
<sequence length="1483" mass="163985">MKMFTSICFCLMLQNLLSNNVFTELASDNVKRVQWNELRASNKSVKTFIDHVNGNVGFSELMLSSLSNNHSSTHLLINKENEINLKGQSFSLKGNSTKKDVKYSNQDYENHESTKHNHHHHHYHYRDLDNLFVKKQRHKKLNVRSINHQKHHKRRRVTTKESSFHQFFRVVPVDMTVTEGDDVELECTVGNQKGSVQWSKDGFLLGFDPEIPGFPRYSMKVHQSSGVFNLKLTNVQLEDEGDYQCQVGPAFNNKPIRSGSKLTVMVGPKDITIFSSAPILKGSSRIQTHHHDSSISSLPSTSSNSTSPAKSQLIEAQYNFKMDLNYYNNYPNSVSSSDTRKYHYTIYAKEAQRVTLTCNTSSLTKPETKLAWFRNNVQLKKENFDTFIMDGLGLNGKLTSTRSILSLFVKLDDNGVQYTCKATHPALGRPLVNTLSISVLVPPGTPQIEGYTNGDQISAFDTLTLACISRGGNPSPKLFWLKDNVTVDTSFSSSADGKDSTNTYSFVVKPSDNNALITCEATNLVSSKPLTTTIKLSVLYAPTKIVISGPVEGKLGDKLNLECSIGPSNPVTDVSWTIDGLPVKGLEQRIETVKEGYKTLSNITIVLSPSATNYKKVTCFGNSKMIKETIFKTIQIQIIYPPGHPTIVGIKNGTNLLEDETSRLECLSTGGNPLATLKWYKGLGSDREINGLSTVSSSGVTSQLIIRAKPSDNGAIYRCEASNRATSEPLVTSVSLNVIFMASSIKINSSPKHPAHGNDVKLHCETGSCNPPCSVSWFYNGMLMKHSSDEITEGQYSGKNTRSSLTMSVTDKHDQSIVICKSQNKLMERSVEKNYHLRVLHKPKFSAPLFQKFDVIEESSFIINMTASGFPVPLHYVWLKNGMTLIEELPHRLNKKYESNASREANYPNDLRPDQFSERILVDGPFLKISRVERYDGGEYECEVSNSEGTTKATVVLNVLFGATIVKTSENVLTELSGSSSMTCEAIGNPMNEMTIEWLKGPPPGQSFPLTDSRITVDREKGRSILRFSDVHSSDEGFYTCKASNGIKAPSMAKLKLSLKYKPIIVNRSPIVVIDEGADTVLTCSARGIPEVHFKWVDSVNKDIGYTRETRYSPDAVYRFMVSRSRSETDPELYESKLLIKKIRAEEFGSRLKCIALNERGSEFTEISLRPKSPPDPVTNITIVRVDHRSVSLSWLPGFNGGLPQFFKAKVWPIHGTESSQSSSGASSSPSSSTSNANRSIQVKSRLTEETNETMLTIGGLLSRQEYGVTIISRNALGSSIESSSSTLPSNFVSFTTLSPDASNNGSPLIDNSDLSSSESTSSFDQAKLTLIMVVITMGILIALINCALILFCMKHKSWKWLASNAIPDKNVSSNGLQSGSLIVDGPASLNKPTSLDNHNAVNNCVHINGILKKPPEDRHFNHIESLEPEIIPMGMTSHAQLLDNGTVIVKNVINHSCSQTQFHSGDCAPLCDCNYKANDIPY</sequence>
<evidence type="ECO:0000256" key="6">
    <source>
        <dbReference type="ARBA" id="ARBA00023319"/>
    </source>
</evidence>
<feature type="domain" description="Ig-like" evidence="10">
    <location>
        <begin position="446"/>
        <end position="537"/>
    </location>
</feature>
<dbReference type="SUPFAM" id="SSF48726">
    <property type="entry name" value="Immunoglobulin"/>
    <property type="match status" value="9"/>
</dbReference>
<evidence type="ECO:0000256" key="3">
    <source>
        <dbReference type="ARBA" id="ARBA00023136"/>
    </source>
</evidence>
<keyword evidence="8" id="KW-0812">Transmembrane</keyword>
<feature type="domain" description="Ig-like" evidence="10">
    <location>
        <begin position="331"/>
        <end position="436"/>
    </location>
</feature>
<dbReference type="GO" id="GO:0030154">
    <property type="term" value="P:cell differentiation"/>
    <property type="evidence" value="ECO:0007669"/>
    <property type="project" value="UniProtKB-ARBA"/>
</dbReference>
<dbReference type="OMA" id="GMTSHAQ"/>
<dbReference type="SMART" id="SM00408">
    <property type="entry name" value="IGc2"/>
    <property type="match status" value="7"/>
</dbReference>
<dbReference type="OrthoDB" id="6515466at2759"/>
<keyword evidence="9" id="KW-0732">Signal</keyword>
<gene>
    <name evidence="11" type="primary">107361925</name>
</gene>
<dbReference type="EnsemblMetazoa" id="tetur07g02550.1">
    <property type="protein sequence ID" value="tetur07g02550.1"/>
    <property type="gene ID" value="tetur07g02550"/>
</dbReference>
<feature type="domain" description="Ig-like" evidence="10">
    <location>
        <begin position="166"/>
        <end position="263"/>
    </location>
</feature>
<evidence type="ECO:0000256" key="7">
    <source>
        <dbReference type="SAM" id="MobiDB-lite"/>
    </source>
</evidence>
<protein>
    <recommendedName>
        <fullName evidence="10">Ig-like domain-containing protein</fullName>
    </recommendedName>
</protein>
<dbReference type="InterPro" id="IPR013783">
    <property type="entry name" value="Ig-like_fold"/>
</dbReference>
<dbReference type="HOGENOM" id="CLU_003881_1_1_1"/>
<dbReference type="PROSITE" id="PS50835">
    <property type="entry name" value="IG_LIKE"/>
    <property type="match status" value="9"/>
</dbReference>
<keyword evidence="12" id="KW-1185">Reference proteome</keyword>
<dbReference type="Pfam" id="PF07679">
    <property type="entry name" value="I-set"/>
    <property type="match status" value="1"/>
</dbReference>
<keyword evidence="5" id="KW-0325">Glycoprotein</keyword>
<dbReference type="InterPro" id="IPR036179">
    <property type="entry name" value="Ig-like_dom_sf"/>
</dbReference>
<dbReference type="PROSITE" id="PS00290">
    <property type="entry name" value="IG_MHC"/>
    <property type="match status" value="1"/>
</dbReference>
<evidence type="ECO:0000313" key="11">
    <source>
        <dbReference type="EnsemblMetazoa" id="tetur07g02550.1"/>
    </source>
</evidence>
<dbReference type="Pfam" id="PF08205">
    <property type="entry name" value="C2-set_2"/>
    <property type="match status" value="2"/>
</dbReference>
<dbReference type="Proteomes" id="UP000015104">
    <property type="component" value="Unassembled WGS sequence"/>
</dbReference>
<dbReference type="InterPro" id="IPR013162">
    <property type="entry name" value="CD80_C2-set"/>
</dbReference>
<feature type="compositionally biased region" description="Low complexity" evidence="7">
    <location>
        <begin position="1219"/>
        <end position="1235"/>
    </location>
</feature>
<feature type="region of interest" description="Disordered" evidence="7">
    <location>
        <begin position="1218"/>
        <end position="1248"/>
    </location>
</feature>
<dbReference type="GO" id="GO:0005886">
    <property type="term" value="C:plasma membrane"/>
    <property type="evidence" value="ECO:0007669"/>
    <property type="project" value="TreeGrafter"/>
</dbReference>
<evidence type="ECO:0000256" key="2">
    <source>
        <dbReference type="ARBA" id="ARBA00022737"/>
    </source>
</evidence>
<feature type="domain" description="Ig-like" evidence="10">
    <location>
        <begin position="1063"/>
        <end position="1170"/>
    </location>
</feature>
<evidence type="ECO:0000256" key="8">
    <source>
        <dbReference type="SAM" id="Phobius"/>
    </source>
</evidence>
<keyword evidence="3 8" id="KW-0472">Membrane</keyword>
<dbReference type="InterPro" id="IPR013151">
    <property type="entry name" value="Immunoglobulin_dom"/>
</dbReference>
<feature type="compositionally biased region" description="Polar residues" evidence="7">
    <location>
        <begin position="1236"/>
        <end position="1245"/>
    </location>
</feature>
<dbReference type="GO" id="GO:0009653">
    <property type="term" value="P:anatomical structure morphogenesis"/>
    <property type="evidence" value="ECO:0007669"/>
    <property type="project" value="UniProtKB-ARBA"/>
</dbReference>
<dbReference type="CDD" id="cd00099">
    <property type="entry name" value="IgV"/>
    <property type="match status" value="1"/>
</dbReference>
<dbReference type="InterPro" id="IPR013098">
    <property type="entry name" value="Ig_I-set"/>
</dbReference>
<keyword evidence="4" id="KW-1015">Disulfide bond</keyword>
<dbReference type="CDD" id="cd00096">
    <property type="entry name" value="Ig"/>
    <property type="match status" value="1"/>
</dbReference>
<evidence type="ECO:0000256" key="4">
    <source>
        <dbReference type="ARBA" id="ARBA00023157"/>
    </source>
</evidence>
<dbReference type="InterPro" id="IPR003961">
    <property type="entry name" value="FN3_dom"/>
</dbReference>
<reference evidence="12" key="1">
    <citation type="submission" date="2011-08" db="EMBL/GenBank/DDBJ databases">
        <authorList>
            <person name="Rombauts S."/>
        </authorList>
    </citation>
    <scope>NUCLEOTIDE SEQUENCE</scope>
    <source>
        <strain evidence="12">London</strain>
    </source>
</reference>
<feature type="domain" description="Ig-like" evidence="10">
    <location>
        <begin position="843"/>
        <end position="958"/>
    </location>
</feature>
<dbReference type="SMART" id="SM00060">
    <property type="entry name" value="FN3"/>
    <property type="match status" value="1"/>
</dbReference>
<feature type="domain" description="Ig-like" evidence="10">
    <location>
        <begin position="757"/>
        <end position="832"/>
    </location>
</feature>
<organism evidence="11 12">
    <name type="scientific">Tetranychus urticae</name>
    <name type="common">Two-spotted spider mite</name>
    <dbReference type="NCBI Taxonomy" id="32264"/>
    <lineage>
        <taxon>Eukaryota</taxon>
        <taxon>Metazoa</taxon>
        <taxon>Ecdysozoa</taxon>
        <taxon>Arthropoda</taxon>
        <taxon>Chelicerata</taxon>
        <taxon>Arachnida</taxon>
        <taxon>Acari</taxon>
        <taxon>Acariformes</taxon>
        <taxon>Trombidiformes</taxon>
        <taxon>Prostigmata</taxon>
        <taxon>Eleutherengona</taxon>
        <taxon>Raphignathae</taxon>
        <taxon>Tetranychoidea</taxon>
        <taxon>Tetranychidae</taxon>
        <taxon>Tetranychus</taxon>
    </lineage>
</organism>
<evidence type="ECO:0000256" key="5">
    <source>
        <dbReference type="ARBA" id="ARBA00023180"/>
    </source>
</evidence>
<keyword evidence="2" id="KW-0677">Repeat</keyword>
<feature type="signal peptide" evidence="9">
    <location>
        <begin position="1"/>
        <end position="18"/>
    </location>
</feature>
<dbReference type="SUPFAM" id="SSF49265">
    <property type="entry name" value="Fibronectin type III"/>
    <property type="match status" value="1"/>
</dbReference>
<dbReference type="CDD" id="cd00063">
    <property type="entry name" value="FN3"/>
    <property type="match status" value="1"/>
</dbReference>
<dbReference type="GO" id="GO:0005911">
    <property type="term" value="C:cell-cell junction"/>
    <property type="evidence" value="ECO:0007669"/>
    <property type="project" value="TreeGrafter"/>
</dbReference>
<evidence type="ECO:0000256" key="1">
    <source>
        <dbReference type="ARBA" id="ARBA00004479"/>
    </source>
</evidence>
<reference evidence="11" key="2">
    <citation type="submission" date="2015-06" db="UniProtKB">
        <authorList>
            <consortium name="EnsemblMetazoa"/>
        </authorList>
    </citation>
    <scope>IDENTIFICATION</scope>
</reference>
<name>T1K8T8_TETUR</name>
<dbReference type="GO" id="GO:0098609">
    <property type="term" value="P:cell-cell adhesion"/>
    <property type="evidence" value="ECO:0007669"/>
    <property type="project" value="TreeGrafter"/>
</dbReference>
<dbReference type="InterPro" id="IPR036116">
    <property type="entry name" value="FN3_sf"/>
</dbReference>
<accession>T1K8T8</accession>
<dbReference type="InterPro" id="IPR003599">
    <property type="entry name" value="Ig_sub"/>
</dbReference>
<dbReference type="InterPro" id="IPR003598">
    <property type="entry name" value="Ig_sub2"/>
</dbReference>
<dbReference type="Gene3D" id="2.60.40.10">
    <property type="entry name" value="Immunoglobulins"/>
    <property type="match status" value="10"/>
</dbReference>
<keyword evidence="8" id="KW-1133">Transmembrane helix</keyword>
<dbReference type="GO" id="GO:0050839">
    <property type="term" value="F:cell adhesion molecule binding"/>
    <property type="evidence" value="ECO:0007669"/>
    <property type="project" value="TreeGrafter"/>
</dbReference>
<feature type="chain" id="PRO_5004591380" description="Ig-like domain-containing protein" evidence="9">
    <location>
        <begin position="19"/>
        <end position="1483"/>
    </location>
</feature>
<evidence type="ECO:0000259" key="10">
    <source>
        <dbReference type="PROSITE" id="PS50835"/>
    </source>
</evidence>
<dbReference type="STRING" id="32264.T1K8T8"/>
<feature type="domain" description="Ig-like" evidence="10">
    <location>
        <begin position="963"/>
        <end position="1058"/>
    </location>
</feature>
<dbReference type="KEGG" id="tut:107361925"/>
<dbReference type="eggNOG" id="KOG3515">
    <property type="taxonomic scope" value="Eukaryota"/>
</dbReference>